<feature type="compositionally biased region" description="Polar residues" evidence="2">
    <location>
        <begin position="1"/>
        <end position="10"/>
    </location>
</feature>
<sequence length="280" mass="31338">MQRAQPFQQQLERDSPALQQSVRNPLKSFSHEERMLESVQAKEVENEDLKREVIVLQRRLAQEQTEHAKTRANLGAIEAACRRLHVHRQVEQDLEEHARQNLQREMGCETEGPNPNLLSQKPRDIRVHGGAGLPNKFAFGSDELQQLIEQHNTSHAGSFSRRSSFGQATREEEAAAARDRETSRKEHWRRMTSLKRPVQEKQKFDIFGNAIVERAPSMGENNNQTEDAGHEGGLFAGLGTARARHERAGTDLQSDAFLATAGLWRGGLAAHGSAPGPSAH</sequence>
<feature type="region of interest" description="Disordered" evidence="2">
    <location>
        <begin position="152"/>
        <end position="189"/>
    </location>
</feature>
<gene>
    <name evidence="3" type="ORF">FCC1311_058952</name>
</gene>
<feature type="coiled-coil region" evidence="1">
    <location>
        <begin position="32"/>
        <end position="66"/>
    </location>
</feature>
<feature type="compositionally biased region" description="Polar residues" evidence="2">
    <location>
        <begin position="152"/>
        <end position="167"/>
    </location>
</feature>
<keyword evidence="4" id="KW-1185">Reference proteome</keyword>
<evidence type="ECO:0000313" key="4">
    <source>
        <dbReference type="Proteomes" id="UP000241890"/>
    </source>
</evidence>
<keyword evidence="1" id="KW-0175">Coiled coil</keyword>
<reference evidence="3 4" key="1">
    <citation type="submission" date="2017-12" db="EMBL/GenBank/DDBJ databases">
        <title>Sequencing, de novo assembly and annotation of complete genome of a new Thraustochytrid species, strain FCC1311.</title>
        <authorList>
            <person name="Sedici K."/>
            <person name="Godart F."/>
            <person name="Aiese Cigliano R."/>
            <person name="Sanseverino W."/>
            <person name="Barakat M."/>
            <person name="Ortet P."/>
            <person name="Marechal E."/>
            <person name="Cagnac O."/>
            <person name="Amato A."/>
        </authorList>
    </citation>
    <scope>NUCLEOTIDE SEQUENCE [LARGE SCALE GENOMIC DNA]</scope>
</reference>
<evidence type="ECO:0000256" key="2">
    <source>
        <dbReference type="SAM" id="MobiDB-lite"/>
    </source>
</evidence>
<evidence type="ECO:0000256" key="1">
    <source>
        <dbReference type="SAM" id="Coils"/>
    </source>
</evidence>
<proteinExistence type="predicted"/>
<dbReference type="InParanoid" id="A0A2R5GP72"/>
<feature type="region of interest" description="Disordered" evidence="2">
    <location>
        <begin position="1"/>
        <end position="29"/>
    </location>
</feature>
<comment type="caution">
    <text evidence="3">The sequence shown here is derived from an EMBL/GenBank/DDBJ whole genome shotgun (WGS) entry which is preliminary data.</text>
</comment>
<organism evidence="3 4">
    <name type="scientific">Hondaea fermentalgiana</name>
    <dbReference type="NCBI Taxonomy" id="2315210"/>
    <lineage>
        <taxon>Eukaryota</taxon>
        <taxon>Sar</taxon>
        <taxon>Stramenopiles</taxon>
        <taxon>Bigyra</taxon>
        <taxon>Labyrinthulomycetes</taxon>
        <taxon>Thraustochytrida</taxon>
        <taxon>Thraustochytriidae</taxon>
        <taxon>Hondaea</taxon>
    </lineage>
</organism>
<accession>A0A2R5GP72</accession>
<evidence type="ECO:0000313" key="3">
    <source>
        <dbReference type="EMBL" id="GBG29674.1"/>
    </source>
</evidence>
<dbReference type="Proteomes" id="UP000241890">
    <property type="component" value="Unassembled WGS sequence"/>
</dbReference>
<dbReference type="AlphaFoldDB" id="A0A2R5GP72"/>
<name>A0A2R5GP72_9STRA</name>
<feature type="compositionally biased region" description="Basic and acidic residues" evidence="2">
    <location>
        <begin position="169"/>
        <end position="185"/>
    </location>
</feature>
<dbReference type="EMBL" id="BEYU01000063">
    <property type="protein sequence ID" value="GBG29674.1"/>
    <property type="molecule type" value="Genomic_DNA"/>
</dbReference>
<protein>
    <submittedName>
        <fullName evidence="3">Uncharacterized protein</fullName>
    </submittedName>
</protein>